<dbReference type="AlphaFoldDB" id="A0ABD0NFA9"/>
<feature type="domain" description="Link" evidence="4">
    <location>
        <begin position="1"/>
        <end position="54"/>
    </location>
</feature>
<evidence type="ECO:0000313" key="6">
    <source>
        <dbReference type="Proteomes" id="UP001529510"/>
    </source>
</evidence>
<comment type="caution">
    <text evidence="5">The sequence shown here is derived from an EMBL/GenBank/DDBJ whole genome shotgun (WGS) entry which is preliminary data.</text>
</comment>
<feature type="region of interest" description="Disordered" evidence="3">
    <location>
        <begin position="29"/>
        <end position="68"/>
    </location>
</feature>
<feature type="compositionally biased region" description="Polar residues" evidence="3">
    <location>
        <begin position="49"/>
        <end position="68"/>
    </location>
</feature>
<keyword evidence="6" id="KW-1185">Reference proteome</keyword>
<reference evidence="5 6" key="1">
    <citation type="submission" date="2024-05" db="EMBL/GenBank/DDBJ databases">
        <title>Genome sequencing and assembly of Indian major carp, Cirrhinus mrigala (Hamilton, 1822).</title>
        <authorList>
            <person name="Mohindra V."/>
            <person name="Chowdhury L.M."/>
            <person name="Lal K."/>
            <person name="Jena J.K."/>
        </authorList>
    </citation>
    <scope>NUCLEOTIDE SEQUENCE [LARGE SCALE GENOMIC DNA]</scope>
    <source>
        <strain evidence="5">CM1030</strain>
        <tissue evidence="5">Blood</tissue>
    </source>
</reference>
<protein>
    <recommendedName>
        <fullName evidence="4">Link domain-containing protein</fullName>
    </recommendedName>
</protein>
<evidence type="ECO:0000313" key="5">
    <source>
        <dbReference type="EMBL" id="KAL0160329.1"/>
    </source>
</evidence>
<feature type="non-terminal residue" evidence="5">
    <location>
        <position position="1"/>
    </location>
</feature>
<comment type="caution">
    <text evidence="2">Lacks conserved residue(s) required for the propagation of feature annotation.</text>
</comment>
<evidence type="ECO:0000259" key="4">
    <source>
        <dbReference type="PROSITE" id="PS50963"/>
    </source>
</evidence>
<gene>
    <name evidence="5" type="ORF">M9458_044054</name>
</gene>
<dbReference type="EMBL" id="JAMKFB020000022">
    <property type="protein sequence ID" value="KAL0160329.1"/>
    <property type="molecule type" value="Genomic_DNA"/>
</dbReference>
<dbReference type="InterPro" id="IPR000538">
    <property type="entry name" value="Link_dom"/>
</dbReference>
<name>A0ABD0NFA9_CIRMR</name>
<organism evidence="5 6">
    <name type="scientific">Cirrhinus mrigala</name>
    <name type="common">Mrigala</name>
    <dbReference type="NCBI Taxonomy" id="683832"/>
    <lineage>
        <taxon>Eukaryota</taxon>
        <taxon>Metazoa</taxon>
        <taxon>Chordata</taxon>
        <taxon>Craniata</taxon>
        <taxon>Vertebrata</taxon>
        <taxon>Euteleostomi</taxon>
        <taxon>Actinopterygii</taxon>
        <taxon>Neopterygii</taxon>
        <taxon>Teleostei</taxon>
        <taxon>Ostariophysi</taxon>
        <taxon>Cypriniformes</taxon>
        <taxon>Cyprinidae</taxon>
        <taxon>Labeoninae</taxon>
        <taxon>Labeonini</taxon>
        <taxon>Cirrhinus</taxon>
    </lineage>
</organism>
<evidence type="ECO:0000256" key="2">
    <source>
        <dbReference type="PROSITE-ProRule" id="PRU00323"/>
    </source>
</evidence>
<sequence length="68" mass="7678">WTTIRRMEDPTLGPFIRYPIVNPRARCGGPEPGVRNLGFPDKKFRLNPDVQSTQAPKETTSNPANITR</sequence>
<evidence type="ECO:0000256" key="1">
    <source>
        <dbReference type="ARBA" id="ARBA00023157"/>
    </source>
</evidence>
<feature type="non-terminal residue" evidence="5">
    <location>
        <position position="68"/>
    </location>
</feature>
<dbReference type="Proteomes" id="UP001529510">
    <property type="component" value="Unassembled WGS sequence"/>
</dbReference>
<dbReference type="PROSITE" id="PS50963">
    <property type="entry name" value="LINK_2"/>
    <property type="match status" value="1"/>
</dbReference>
<evidence type="ECO:0000256" key="3">
    <source>
        <dbReference type="SAM" id="MobiDB-lite"/>
    </source>
</evidence>
<proteinExistence type="predicted"/>
<accession>A0ABD0NFA9</accession>
<keyword evidence="1" id="KW-1015">Disulfide bond</keyword>